<dbReference type="InterPro" id="IPR043821">
    <property type="entry name" value="DUF5799"/>
</dbReference>
<reference evidence="1 2" key="1">
    <citation type="journal article" date="2019" name="Int. J. Syst. Evol. Microbiol.">
        <title>The Global Catalogue of Microorganisms (GCM) 10K type strain sequencing project: providing services to taxonomists for standard genome sequencing and annotation.</title>
        <authorList>
            <consortium name="The Broad Institute Genomics Platform"/>
            <consortium name="The Broad Institute Genome Sequencing Center for Infectious Disease"/>
            <person name="Wu L."/>
            <person name="Ma J."/>
        </authorList>
    </citation>
    <scope>NUCLEOTIDE SEQUENCE [LARGE SCALE GENOMIC DNA]</scope>
    <source>
        <strain evidence="1 2">RDMS1</strain>
    </source>
</reference>
<dbReference type="AlphaFoldDB" id="A0ABD5YR17"/>
<dbReference type="RefSeq" id="WP_248907360.1">
    <property type="nucleotide sequence ID" value="NZ_CP109979.1"/>
</dbReference>
<dbReference type="EMBL" id="JBHTAX010000001">
    <property type="protein sequence ID" value="MFC7190474.1"/>
    <property type="molecule type" value="Genomic_DNA"/>
</dbReference>
<gene>
    <name evidence="1" type="ORF">ACFQL7_11860</name>
</gene>
<name>A0ABD5YR17_9EURY</name>
<protein>
    <submittedName>
        <fullName evidence="1">DUF5799 family protein</fullName>
    </submittedName>
</protein>
<sequence length="152" mass="16932">MAQDWTDRIVGARMSVDSEFEDRLQQSEFSRQEWGLVMTAVEFDIEHPNDPDRARIVADTDNLGAIMPELDRISEMTPMGATKDSGSSGGIFDSVKNALGFGGDGNAVDEEKRRRAAQLANEYASDLQQHLEHRGKWDEIRTIASDNEATES</sequence>
<organism evidence="1 2">
    <name type="scientific">Halocatena marina</name>
    <dbReference type="NCBI Taxonomy" id="2934937"/>
    <lineage>
        <taxon>Archaea</taxon>
        <taxon>Methanobacteriati</taxon>
        <taxon>Methanobacteriota</taxon>
        <taxon>Stenosarchaea group</taxon>
        <taxon>Halobacteria</taxon>
        <taxon>Halobacteriales</taxon>
        <taxon>Natronomonadaceae</taxon>
        <taxon>Halocatena</taxon>
    </lineage>
</organism>
<evidence type="ECO:0000313" key="1">
    <source>
        <dbReference type="EMBL" id="MFC7190474.1"/>
    </source>
</evidence>
<accession>A0ABD5YR17</accession>
<dbReference type="GeneID" id="76200088"/>
<keyword evidence="2" id="KW-1185">Reference proteome</keyword>
<proteinExistence type="predicted"/>
<evidence type="ECO:0000313" key="2">
    <source>
        <dbReference type="Proteomes" id="UP001596417"/>
    </source>
</evidence>
<dbReference type="Proteomes" id="UP001596417">
    <property type="component" value="Unassembled WGS sequence"/>
</dbReference>
<comment type="caution">
    <text evidence="1">The sequence shown here is derived from an EMBL/GenBank/DDBJ whole genome shotgun (WGS) entry which is preliminary data.</text>
</comment>
<dbReference type="Pfam" id="PF19113">
    <property type="entry name" value="DUF5799"/>
    <property type="match status" value="1"/>
</dbReference>